<dbReference type="Pfam" id="PF11726">
    <property type="entry name" value="YagK_YfjJ_C"/>
    <property type="match status" value="1"/>
</dbReference>
<keyword evidence="3" id="KW-1185">Reference proteome</keyword>
<gene>
    <name evidence="2" type="ORF">LPW36_17105</name>
</gene>
<name>A0A9X1MZW2_9GAMM</name>
<dbReference type="InterPro" id="IPR057271">
    <property type="entry name" value="YagK_YfjJ_C"/>
</dbReference>
<evidence type="ECO:0000259" key="1">
    <source>
        <dbReference type="Pfam" id="PF11726"/>
    </source>
</evidence>
<feature type="domain" description="YagK/YfjJ C-terminal" evidence="1">
    <location>
        <begin position="44"/>
        <end position="215"/>
    </location>
</feature>
<dbReference type="AlphaFoldDB" id="A0A9X1MZW2"/>
<reference evidence="2" key="1">
    <citation type="submission" date="2021-11" db="EMBL/GenBank/DDBJ databases">
        <title>Jinshanibacter sp. isolated from one year old Eriocheir sinensis.</title>
        <authorList>
            <person name="Li J.-Y."/>
            <person name="He W."/>
            <person name="Gao T.-H."/>
        </authorList>
    </citation>
    <scope>NUCLEOTIDE SEQUENCE</scope>
    <source>
        <strain evidence="2">LJY008</strain>
    </source>
</reference>
<evidence type="ECO:0000313" key="3">
    <source>
        <dbReference type="Proteomes" id="UP001139171"/>
    </source>
</evidence>
<dbReference type="EMBL" id="JAJNAG010000072">
    <property type="protein sequence ID" value="MCD1127675.1"/>
    <property type="molecule type" value="Genomic_DNA"/>
</dbReference>
<dbReference type="Proteomes" id="UP001139171">
    <property type="component" value="Unassembled WGS sequence"/>
</dbReference>
<evidence type="ECO:0000313" key="2">
    <source>
        <dbReference type="EMBL" id="MCD1127675.1"/>
    </source>
</evidence>
<protein>
    <submittedName>
        <fullName evidence="2">Inovirus Gp2 family protein</fullName>
    </submittedName>
</protein>
<dbReference type="RefSeq" id="WP_230611764.1">
    <property type="nucleotide sequence ID" value="NZ_JAJNAG010000072.1"/>
</dbReference>
<organism evidence="2 3">
    <name type="scientific">Limnobaculum eriocheiris</name>
    <dbReference type="NCBI Taxonomy" id="2897391"/>
    <lineage>
        <taxon>Bacteria</taxon>
        <taxon>Pseudomonadati</taxon>
        <taxon>Pseudomonadota</taxon>
        <taxon>Gammaproteobacteria</taxon>
        <taxon>Enterobacterales</taxon>
        <taxon>Budviciaceae</taxon>
        <taxon>Limnobaculum</taxon>
    </lineage>
</organism>
<sequence>MNIEISLPQVRQDTKTIISKLEERYGEYNHDWLDSIENVLEKALNEHPRTLAIRVDLHIPDDTSASVDHAVISRFIDSLKAKIKADLNRKKMEGKRVHPCSLRYAWVREFGPKNGKKHYHVLLLLNKDAYYRLGPYSQYGCALALTIRQAWMSALGVSGEQHHFLAQFPERPCYYLNANKLMEDGVYQELIARISYMLKGRTKLYGDGERNFGCSR</sequence>
<proteinExistence type="predicted"/>
<comment type="caution">
    <text evidence="2">The sequence shown here is derived from an EMBL/GenBank/DDBJ whole genome shotgun (WGS) entry which is preliminary data.</text>
</comment>
<accession>A0A9X1MZW2</accession>